<dbReference type="GeneID" id="66125458"/>
<comment type="caution">
    <text evidence="2">The sequence shown here is derived from an EMBL/GenBank/DDBJ whole genome shotgun (WGS) entry which is preliminary data.</text>
</comment>
<dbReference type="PANTHER" id="PTHR12991:SF10">
    <property type="entry name" value="GATOR COMPLEX PROTEIN NPRL2"/>
    <property type="match status" value="1"/>
</dbReference>
<dbReference type="EMBL" id="JAHLUX010000002">
    <property type="protein sequence ID" value="KAG7821323.1"/>
    <property type="molecule type" value="Genomic_DNA"/>
</dbReference>
<dbReference type="GO" id="GO:1990130">
    <property type="term" value="C:GATOR1 complex"/>
    <property type="evidence" value="ECO:0007669"/>
    <property type="project" value="TreeGrafter"/>
</dbReference>
<evidence type="ECO:0008006" key="4">
    <source>
        <dbReference type="Google" id="ProtNLM"/>
    </source>
</evidence>
<gene>
    <name evidence="2" type="ORF">KL928_001407</name>
</gene>
<dbReference type="RefSeq" id="XP_043061866.1">
    <property type="nucleotide sequence ID" value="XM_043201769.1"/>
</dbReference>
<evidence type="ECO:0000313" key="2">
    <source>
        <dbReference type="EMBL" id="KAG7821323.1"/>
    </source>
</evidence>
<dbReference type="AlphaFoldDB" id="A0AAN6I720"/>
<dbReference type="GO" id="GO:0005096">
    <property type="term" value="F:GTPase activator activity"/>
    <property type="evidence" value="ECO:0007669"/>
    <property type="project" value="TreeGrafter"/>
</dbReference>
<dbReference type="GO" id="GO:1904262">
    <property type="term" value="P:negative regulation of TORC1 signaling"/>
    <property type="evidence" value="ECO:0007669"/>
    <property type="project" value="TreeGrafter"/>
</dbReference>
<proteinExistence type="inferred from homology"/>
<dbReference type="GO" id="GO:0005774">
    <property type="term" value="C:vacuolar membrane"/>
    <property type="evidence" value="ECO:0007669"/>
    <property type="project" value="TreeGrafter"/>
</dbReference>
<dbReference type="Pfam" id="PF06218">
    <property type="entry name" value="NPR2"/>
    <property type="match status" value="1"/>
</dbReference>
<dbReference type="GO" id="GO:0010508">
    <property type="term" value="P:positive regulation of autophagy"/>
    <property type="evidence" value="ECO:0007669"/>
    <property type="project" value="TreeGrafter"/>
</dbReference>
<organism evidence="2 3">
    <name type="scientific">Pichia angusta</name>
    <name type="common">Yeast</name>
    <name type="synonym">Hansenula polymorpha</name>
    <dbReference type="NCBI Taxonomy" id="870730"/>
    <lineage>
        <taxon>Eukaryota</taxon>
        <taxon>Fungi</taxon>
        <taxon>Dikarya</taxon>
        <taxon>Ascomycota</taxon>
        <taxon>Saccharomycotina</taxon>
        <taxon>Pichiomycetes</taxon>
        <taxon>Pichiales</taxon>
        <taxon>Pichiaceae</taxon>
        <taxon>Ogataea</taxon>
    </lineage>
</organism>
<name>A0AAN6I720_PICAN</name>
<reference evidence="2" key="1">
    <citation type="journal article" date="2021" name="G3 (Bethesda)">
        <title>Genomic diversity, chromosomal rearrangements, and interspecies hybridization in the ogataea polymorpha species complex.</title>
        <authorList>
            <person name="Hanson S.J."/>
            <person name="Cinneide E.O."/>
            <person name="Salzberg L.I."/>
            <person name="Wolfe K.H."/>
            <person name="McGowan J."/>
            <person name="Fitzpatrick D.A."/>
            <person name="Matlin K."/>
        </authorList>
    </citation>
    <scope>NUCLEOTIDE SEQUENCE</scope>
    <source>
        <strain evidence="2">61-244</strain>
    </source>
</reference>
<sequence>MSSDGFTSIISMFYAVFHPTEGTKVVCQVPSGSIVPADKSKDSSTLAVPLFDFDSIKNYVIPKPALCNKLVTFKISSYRVVGFPVNIYASHYARNSFSFNLCFVFKYEDDTTPYEGHVKRLGRMFRALEEQSQMLSKADKNHEDFFKPQKELEPKTWSKTSNYIRIIQDEDVGDEVTFSNQNIKHSESSGPILASIESLVQQIYQDLNNYSECLIPIDSANSVDIKLFPILPPPPELNACDVPIATVKLETMVDPLWDPTMVRILPFINGINSIKRISILADADFELTRQCIQHLIHFRSVAVLDVFQFSNCYAPTSQICNFLRDPMMASECQGYVISSTGTFGNLPLQRSQDIGLNQDMENASTHSSLLGNERSQMHDSQHSFSPKTNSYQNLKSIQKTTFVPLPSKATLFYLYRSMNQNLTLRQWHSENSKLLAHIDIRRFVTFGVLRGIIYRVRTYPVSNKTSTSIDFGTIYTNYNDGAHSRKPNYNVSVLPVTKNIRKFSNDFDDDDKLIEAAETNDKFLDLTGLKSERLRQQQEIKLSRLLKKCRDFDTICTEMSLPRKEVVEMLTKMGDWSVISS</sequence>
<evidence type="ECO:0000313" key="3">
    <source>
        <dbReference type="Proteomes" id="UP001196530"/>
    </source>
</evidence>
<dbReference type="InterPro" id="IPR009348">
    <property type="entry name" value="NPR2-like"/>
</dbReference>
<evidence type="ECO:0000256" key="1">
    <source>
        <dbReference type="ARBA" id="ARBA00008433"/>
    </source>
</evidence>
<protein>
    <recommendedName>
        <fullName evidence="4">Nitrogen permease regulator 2</fullName>
    </recommendedName>
</protein>
<dbReference type="PANTHER" id="PTHR12991">
    <property type="entry name" value="NITROGEN PERMEASE REGULATOR 2/TUMOR SUPPRESSOR CANDIDATE 4"/>
    <property type="match status" value="1"/>
</dbReference>
<comment type="similarity">
    <text evidence="1">Belongs to the NPR2 family.</text>
</comment>
<accession>A0AAN6I720</accession>
<dbReference type="Proteomes" id="UP001196530">
    <property type="component" value="Unassembled WGS sequence"/>
</dbReference>